<evidence type="ECO:0000313" key="2">
    <source>
        <dbReference type="EMBL" id="KAK7879464.1"/>
    </source>
</evidence>
<sequence length="75" mass="7936">SQPNINHLQGPLPPHLSQCPSLTSPSTGTFTSHSQCPSLTSPSTGTFTSSLSQPVSQPNITIYRDLYLLTLSVPA</sequence>
<accession>A0AAW0MJY7</accession>
<feature type="compositionally biased region" description="Polar residues" evidence="1">
    <location>
        <begin position="18"/>
        <end position="54"/>
    </location>
</feature>
<evidence type="ECO:0000313" key="3">
    <source>
        <dbReference type="Proteomes" id="UP001460270"/>
    </source>
</evidence>
<feature type="region of interest" description="Disordered" evidence="1">
    <location>
        <begin position="1"/>
        <end position="54"/>
    </location>
</feature>
<dbReference type="AlphaFoldDB" id="A0AAW0MJY7"/>
<evidence type="ECO:0000256" key="1">
    <source>
        <dbReference type="SAM" id="MobiDB-lite"/>
    </source>
</evidence>
<organism evidence="2 3">
    <name type="scientific">Mugilogobius chulae</name>
    <name type="common">yellowstripe goby</name>
    <dbReference type="NCBI Taxonomy" id="88201"/>
    <lineage>
        <taxon>Eukaryota</taxon>
        <taxon>Metazoa</taxon>
        <taxon>Chordata</taxon>
        <taxon>Craniata</taxon>
        <taxon>Vertebrata</taxon>
        <taxon>Euteleostomi</taxon>
        <taxon>Actinopterygii</taxon>
        <taxon>Neopterygii</taxon>
        <taxon>Teleostei</taxon>
        <taxon>Neoteleostei</taxon>
        <taxon>Acanthomorphata</taxon>
        <taxon>Gobiaria</taxon>
        <taxon>Gobiiformes</taxon>
        <taxon>Gobioidei</taxon>
        <taxon>Gobiidae</taxon>
        <taxon>Gobionellinae</taxon>
        <taxon>Mugilogobius</taxon>
    </lineage>
</organism>
<comment type="caution">
    <text evidence="2">The sequence shown here is derived from an EMBL/GenBank/DDBJ whole genome shotgun (WGS) entry which is preliminary data.</text>
</comment>
<gene>
    <name evidence="2" type="ORF">WMY93_033827</name>
</gene>
<proteinExistence type="predicted"/>
<dbReference type="EMBL" id="JBBPFD010000266">
    <property type="protein sequence ID" value="KAK7879464.1"/>
    <property type="molecule type" value="Genomic_DNA"/>
</dbReference>
<feature type="non-terminal residue" evidence="2">
    <location>
        <position position="1"/>
    </location>
</feature>
<name>A0AAW0MJY7_9GOBI</name>
<reference evidence="3" key="1">
    <citation type="submission" date="2024-04" db="EMBL/GenBank/DDBJ databases">
        <title>Salinicola lusitanus LLJ914,a marine bacterium isolated from the Okinawa Trough.</title>
        <authorList>
            <person name="Li J."/>
        </authorList>
    </citation>
    <scope>NUCLEOTIDE SEQUENCE [LARGE SCALE GENOMIC DNA]</scope>
</reference>
<dbReference type="Proteomes" id="UP001460270">
    <property type="component" value="Unassembled WGS sequence"/>
</dbReference>
<protein>
    <submittedName>
        <fullName evidence="2">Uncharacterized protein</fullName>
    </submittedName>
</protein>
<keyword evidence="3" id="KW-1185">Reference proteome</keyword>